<feature type="domain" description="RRM" evidence="12">
    <location>
        <begin position="91"/>
        <end position="169"/>
    </location>
</feature>
<keyword evidence="6" id="KW-0067">ATP-binding</keyword>
<sequence length="756" mass="85125">MEDRPKLSRNWGMVDLSKISRNPAGQHSNSSDGQLAQSPIDAGLTHALNIPWNDLQEPTRHELAPSPPIPPHRTQMVDGQAFALDSKIVRTSIIFKDLRSIVSKDHLLQIMETEGLPRPYAFNYQEEHGLSSGHAVAEFLSAEEAAHVINTMNNWEILGRLLKVEYAKLLPARRRSKERETSQARSQPRVNYNKRSPSRALPNLRALGADSVSPQKQRSAKQDIESDSMLHKLLSGDLSLEAAYGTPNANITDGDEDIDYPLRRLPYAQPTEALKPSNGELVANDFIPSSQSQESANVSKKSFQTEREHVQRRPRQSQAQSEADSVRATKMPYTKHGWRILRRNISKESSGTRSSERDEVASDPTSTSHDQNALIPPQPPKEGSPSAQWTSSSTGRSSPHSLYPDYKSNSGTGLLQSRTRDDVAFRCGLTIGHSVLSPGSKTSFIVCSHLGHGSLGVVEEVRVAESGFETFVRKRVQLPYHQRKRRLQIIQEEAKVLEDLCHPHVVQILGSYEDLTQKKKEFYCLLMSPVGENDLSAFLDEVGERRPTLEEERWLRRWFSCLISALVYMHDQGIRHQDIKPSNIVHRGSQIFFTDFSSSSRFVVGQTTSTEEPARTSAMYAAPEVLNNFVDESLVKHGRGTDIFSLGCVFAEMFSVSHHHKSISEFHDFLLKHVQEDEEYHYSPGAAAARNILIYSRVTERIKLWFRTITVPGFDVFPRFIAPMIGVTREERPDARALLNTFSACPFIWTPCKCNQ</sequence>
<dbReference type="Pfam" id="PF00069">
    <property type="entry name" value="Pkinase"/>
    <property type="match status" value="1"/>
</dbReference>
<keyword evidence="9" id="KW-0694">RNA-binding</keyword>
<dbReference type="SUPFAM" id="SSF54928">
    <property type="entry name" value="RNA-binding domain, RBD"/>
    <property type="match status" value="1"/>
</dbReference>
<dbReference type="PROSITE" id="PS50011">
    <property type="entry name" value="PROTEIN_KINASE_DOM"/>
    <property type="match status" value="1"/>
</dbReference>
<feature type="region of interest" description="Disordered" evidence="10">
    <location>
        <begin position="273"/>
        <end position="414"/>
    </location>
</feature>
<dbReference type="PANTHER" id="PTHR24361:SF433">
    <property type="entry name" value="PROTEIN KINASE DOMAIN-CONTAINING PROTEIN"/>
    <property type="match status" value="1"/>
</dbReference>
<dbReference type="PANTHER" id="PTHR24361">
    <property type="entry name" value="MITOGEN-ACTIVATED KINASE KINASE KINASE"/>
    <property type="match status" value="1"/>
</dbReference>
<keyword evidence="2" id="KW-0723">Serine/threonine-protein kinase</keyword>
<dbReference type="InterPro" id="IPR000504">
    <property type="entry name" value="RRM_dom"/>
</dbReference>
<keyword evidence="14" id="KW-1185">Reference proteome</keyword>
<dbReference type="AlphaFoldDB" id="A0A6A6Q9L2"/>
<evidence type="ECO:0000256" key="8">
    <source>
        <dbReference type="ARBA" id="ARBA00048679"/>
    </source>
</evidence>
<dbReference type="GO" id="GO:0005524">
    <property type="term" value="F:ATP binding"/>
    <property type="evidence" value="ECO:0007669"/>
    <property type="project" value="UniProtKB-KW"/>
</dbReference>
<dbReference type="GO" id="GO:0005737">
    <property type="term" value="C:cytoplasm"/>
    <property type="evidence" value="ECO:0007669"/>
    <property type="project" value="TreeGrafter"/>
</dbReference>
<dbReference type="SUPFAM" id="SSF56112">
    <property type="entry name" value="Protein kinase-like (PK-like)"/>
    <property type="match status" value="1"/>
</dbReference>
<feature type="compositionally biased region" description="Polar residues" evidence="10">
    <location>
        <begin position="287"/>
        <end position="302"/>
    </location>
</feature>
<dbReference type="Gene3D" id="3.30.70.330">
    <property type="match status" value="1"/>
</dbReference>
<gene>
    <name evidence="13" type="ORF">BU16DRAFT_601023</name>
</gene>
<keyword evidence="4" id="KW-0547">Nucleotide-binding</keyword>
<comment type="catalytic activity">
    <reaction evidence="8">
        <text>L-seryl-[protein] + ATP = O-phospho-L-seryl-[protein] + ADP + H(+)</text>
        <dbReference type="Rhea" id="RHEA:17989"/>
        <dbReference type="Rhea" id="RHEA-COMP:9863"/>
        <dbReference type="Rhea" id="RHEA-COMP:11604"/>
        <dbReference type="ChEBI" id="CHEBI:15378"/>
        <dbReference type="ChEBI" id="CHEBI:29999"/>
        <dbReference type="ChEBI" id="CHEBI:30616"/>
        <dbReference type="ChEBI" id="CHEBI:83421"/>
        <dbReference type="ChEBI" id="CHEBI:456216"/>
        <dbReference type="EC" id="2.7.11.1"/>
    </reaction>
</comment>
<evidence type="ECO:0000256" key="1">
    <source>
        <dbReference type="ARBA" id="ARBA00012513"/>
    </source>
</evidence>
<dbReference type="CDD" id="cd00180">
    <property type="entry name" value="PKc"/>
    <property type="match status" value="1"/>
</dbReference>
<keyword evidence="3" id="KW-0808">Transferase</keyword>
<dbReference type="Gene3D" id="1.10.510.10">
    <property type="entry name" value="Transferase(Phosphotransferase) domain 1"/>
    <property type="match status" value="1"/>
</dbReference>
<dbReference type="EC" id="2.7.11.1" evidence="1"/>
<evidence type="ECO:0000313" key="14">
    <source>
        <dbReference type="Proteomes" id="UP000799750"/>
    </source>
</evidence>
<dbReference type="InterPro" id="IPR012677">
    <property type="entry name" value="Nucleotide-bd_a/b_plait_sf"/>
</dbReference>
<name>A0A6A6Q9L2_9PEZI</name>
<dbReference type="Proteomes" id="UP000799750">
    <property type="component" value="Unassembled WGS sequence"/>
</dbReference>
<feature type="domain" description="Protein kinase" evidence="11">
    <location>
        <begin position="444"/>
        <end position="748"/>
    </location>
</feature>
<feature type="compositionally biased region" description="Polar residues" evidence="10">
    <location>
        <begin position="183"/>
        <end position="195"/>
    </location>
</feature>
<dbReference type="SMART" id="SM00220">
    <property type="entry name" value="S_TKc"/>
    <property type="match status" value="1"/>
</dbReference>
<protein>
    <recommendedName>
        <fullName evidence="1">non-specific serine/threonine protein kinase</fullName>
        <ecNumber evidence="1">2.7.11.1</ecNumber>
    </recommendedName>
</protein>
<evidence type="ECO:0000259" key="11">
    <source>
        <dbReference type="PROSITE" id="PS50011"/>
    </source>
</evidence>
<dbReference type="EMBL" id="MU004202">
    <property type="protein sequence ID" value="KAF2488704.1"/>
    <property type="molecule type" value="Genomic_DNA"/>
</dbReference>
<feature type="region of interest" description="Disordered" evidence="10">
    <location>
        <begin position="173"/>
        <end position="226"/>
    </location>
</feature>
<dbReference type="InterPro" id="IPR053235">
    <property type="entry name" value="Ser_Thr_kinase"/>
</dbReference>
<evidence type="ECO:0000256" key="3">
    <source>
        <dbReference type="ARBA" id="ARBA00022679"/>
    </source>
</evidence>
<evidence type="ECO:0000256" key="2">
    <source>
        <dbReference type="ARBA" id="ARBA00022527"/>
    </source>
</evidence>
<dbReference type="PROSITE" id="PS50102">
    <property type="entry name" value="RRM"/>
    <property type="match status" value="1"/>
</dbReference>
<dbReference type="InterPro" id="IPR000719">
    <property type="entry name" value="Prot_kinase_dom"/>
</dbReference>
<organism evidence="13 14">
    <name type="scientific">Lophium mytilinum</name>
    <dbReference type="NCBI Taxonomy" id="390894"/>
    <lineage>
        <taxon>Eukaryota</taxon>
        <taxon>Fungi</taxon>
        <taxon>Dikarya</taxon>
        <taxon>Ascomycota</taxon>
        <taxon>Pezizomycotina</taxon>
        <taxon>Dothideomycetes</taxon>
        <taxon>Pleosporomycetidae</taxon>
        <taxon>Mytilinidiales</taxon>
        <taxon>Mytilinidiaceae</taxon>
        <taxon>Lophium</taxon>
    </lineage>
</organism>
<evidence type="ECO:0000256" key="6">
    <source>
        <dbReference type="ARBA" id="ARBA00022840"/>
    </source>
</evidence>
<evidence type="ECO:0000313" key="13">
    <source>
        <dbReference type="EMBL" id="KAF2488704.1"/>
    </source>
</evidence>
<dbReference type="InterPro" id="IPR011009">
    <property type="entry name" value="Kinase-like_dom_sf"/>
</dbReference>
<reference evidence="13" key="1">
    <citation type="journal article" date="2020" name="Stud. Mycol.">
        <title>101 Dothideomycetes genomes: a test case for predicting lifestyles and emergence of pathogens.</title>
        <authorList>
            <person name="Haridas S."/>
            <person name="Albert R."/>
            <person name="Binder M."/>
            <person name="Bloem J."/>
            <person name="Labutti K."/>
            <person name="Salamov A."/>
            <person name="Andreopoulos B."/>
            <person name="Baker S."/>
            <person name="Barry K."/>
            <person name="Bills G."/>
            <person name="Bluhm B."/>
            <person name="Cannon C."/>
            <person name="Castanera R."/>
            <person name="Culley D."/>
            <person name="Daum C."/>
            <person name="Ezra D."/>
            <person name="Gonzalez J."/>
            <person name="Henrissat B."/>
            <person name="Kuo A."/>
            <person name="Liang C."/>
            <person name="Lipzen A."/>
            <person name="Lutzoni F."/>
            <person name="Magnuson J."/>
            <person name="Mondo S."/>
            <person name="Nolan M."/>
            <person name="Ohm R."/>
            <person name="Pangilinan J."/>
            <person name="Park H.-J."/>
            <person name="Ramirez L."/>
            <person name="Alfaro M."/>
            <person name="Sun H."/>
            <person name="Tritt A."/>
            <person name="Yoshinaga Y."/>
            <person name="Zwiers L.-H."/>
            <person name="Turgeon B."/>
            <person name="Goodwin S."/>
            <person name="Spatafora J."/>
            <person name="Crous P."/>
            <person name="Grigoriev I."/>
        </authorList>
    </citation>
    <scope>NUCLEOTIDE SEQUENCE</scope>
    <source>
        <strain evidence="13">CBS 269.34</strain>
    </source>
</reference>
<dbReference type="InterPro" id="IPR035979">
    <property type="entry name" value="RBD_domain_sf"/>
</dbReference>
<evidence type="ECO:0000256" key="4">
    <source>
        <dbReference type="ARBA" id="ARBA00022741"/>
    </source>
</evidence>
<evidence type="ECO:0000256" key="10">
    <source>
        <dbReference type="SAM" id="MobiDB-lite"/>
    </source>
</evidence>
<evidence type="ECO:0000259" key="12">
    <source>
        <dbReference type="PROSITE" id="PS50102"/>
    </source>
</evidence>
<evidence type="ECO:0000256" key="7">
    <source>
        <dbReference type="ARBA" id="ARBA00047899"/>
    </source>
</evidence>
<keyword evidence="5 13" id="KW-0418">Kinase</keyword>
<dbReference type="OrthoDB" id="4062651at2759"/>
<proteinExistence type="predicted"/>
<evidence type="ECO:0000256" key="9">
    <source>
        <dbReference type="PROSITE-ProRule" id="PRU00176"/>
    </source>
</evidence>
<evidence type="ECO:0000256" key="5">
    <source>
        <dbReference type="ARBA" id="ARBA00022777"/>
    </source>
</evidence>
<comment type="catalytic activity">
    <reaction evidence="7">
        <text>L-threonyl-[protein] + ATP = O-phospho-L-threonyl-[protein] + ADP + H(+)</text>
        <dbReference type="Rhea" id="RHEA:46608"/>
        <dbReference type="Rhea" id="RHEA-COMP:11060"/>
        <dbReference type="Rhea" id="RHEA-COMP:11605"/>
        <dbReference type="ChEBI" id="CHEBI:15378"/>
        <dbReference type="ChEBI" id="CHEBI:30013"/>
        <dbReference type="ChEBI" id="CHEBI:30616"/>
        <dbReference type="ChEBI" id="CHEBI:61977"/>
        <dbReference type="ChEBI" id="CHEBI:456216"/>
        <dbReference type="EC" id="2.7.11.1"/>
    </reaction>
</comment>
<dbReference type="GO" id="GO:0004674">
    <property type="term" value="F:protein serine/threonine kinase activity"/>
    <property type="evidence" value="ECO:0007669"/>
    <property type="project" value="UniProtKB-KW"/>
</dbReference>
<accession>A0A6A6Q9L2</accession>
<dbReference type="GO" id="GO:0003723">
    <property type="term" value="F:RNA binding"/>
    <property type="evidence" value="ECO:0007669"/>
    <property type="project" value="UniProtKB-UniRule"/>
</dbReference>
<feature type="compositionally biased region" description="Low complexity" evidence="10">
    <location>
        <begin position="386"/>
        <end position="401"/>
    </location>
</feature>